<reference evidence="5" key="1">
    <citation type="submission" date="2025-08" db="UniProtKB">
        <authorList>
            <consortium name="Ensembl"/>
        </authorList>
    </citation>
    <scope>IDENTIFICATION</scope>
</reference>
<dbReference type="InterPro" id="IPR013106">
    <property type="entry name" value="Ig_V-set"/>
</dbReference>
<dbReference type="Pfam" id="PF07686">
    <property type="entry name" value="V-set"/>
    <property type="match status" value="1"/>
</dbReference>
<dbReference type="SMART" id="SM00409">
    <property type="entry name" value="IG"/>
    <property type="match status" value="1"/>
</dbReference>
<dbReference type="InterPro" id="IPR003599">
    <property type="entry name" value="Ig_sub"/>
</dbReference>
<evidence type="ECO:0000313" key="6">
    <source>
        <dbReference type="Proteomes" id="UP000694415"/>
    </source>
</evidence>
<keyword evidence="3" id="KW-1280">Immunoglobulin</keyword>
<accession>A0A8C6GCP5</accession>
<dbReference type="InterPro" id="IPR050199">
    <property type="entry name" value="IgHV"/>
</dbReference>
<dbReference type="GO" id="GO:0019814">
    <property type="term" value="C:immunoglobulin complex"/>
    <property type="evidence" value="ECO:0007669"/>
    <property type="project" value="UniProtKB-KW"/>
</dbReference>
<keyword evidence="2" id="KW-1064">Adaptive immunity</keyword>
<dbReference type="Proteomes" id="UP000694415">
    <property type="component" value="Unplaced"/>
</dbReference>
<evidence type="ECO:0000259" key="4">
    <source>
        <dbReference type="PROSITE" id="PS50835"/>
    </source>
</evidence>
<dbReference type="GO" id="GO:0002250">
    <property type="term" value="P:adaptive immune response"/>
    <property type="evidence" value="ECO:0007669"/>
    <property type="project" value="UniProtKB-KW"/>
</dbReference>
<evidence type="ECO:0000313" key="5">
    <source>
        <dbReference type="Ensembl" id="ENSMSIP00000004069.1"/>
    </source>
</evidence>
<organism evidence="5 6">
    <name type="scientific">Mus spicilegus</name>
    <name type="common">Mound-building mouse</name>
    <dbReference type="NCBI Taxonomy" id="10103"/>
    <lineage>
        <taxon>Eukaryota</taxon>
        <taxon>Metazoa</taxon>
        <taxon>Chordata</taxon>
        <taxon>Craniata</taxon>
        <taxon>Vertebrata</taxon>
        <taxon>Euteleostomi</taxon>
        <taxon>Mammalia</taxon>
        <taxon>Eutheria</taxon>
        <taxon>Euarchontoglires</taxon>
        <taxon>Glires</taxon>
        <taxon>Rodentia</taxon>
        <taxon>Myomorpha</taxon>
        <taxon>Muroidea</taxon>
        <taxon>Muridae</taxon>
        <taxon>Murinae</taxon>
        <taxon>Mus</taxon>
        <taxon>Mus</taxon>
    </lineage>
</organism>
<dbReference type="InterPro" id="IPR036179">
    <property type="entry name" value="Ig-like_dom_sf"/>
</dbReference>
<evidence type="ECO:0000256" key="1">
    <source>
        <dbReference type="ARBA" id="ARBA00022859"/>
    </source>
</evidence>
<dbReference type="GeneTree" id="ENSGT01030000234536"/>
<evidence type="ECO:0000256" key="3">
    <source>
        <dbReference type="ARBA" id="ARBA00043265"/>
    </source>
</evidence>
<dbReference type="SMART" id="SM00406">
    <property type="entry name" value="IGv"/>
    <property type="match status" value="1"/>
</dbReference>
<dbReference type="Ensembl" id="ENSMSIT00000005168.1">
    <property type="protein sequence ID" value="ENSMSIP00000004069.1"/>
    <property type="gene ID" value="ENSMSIG00000003758.1"/>
</dbReference>
<dbReference type="AlphaFoldDB" id="A0A8C6GCP5"/>
<name>A0A8C6GCP5_MUSSI</name>
<reference evidence="5" key="2">
    <citation type="submission" date="2025-09" db="UniProtKB">
        <authorList>
            <consortium name="Ensembl"/>
        </authorList>
    </citation>
    <scope>IDENTIFICATION</scope>
</reference>
<dbReference type="GO" id="GO:0005576">
    <property type="term" value="C:extracellular region"/>
    <property type="evidence" value="ECO:0007669"/>
    <property type="project" value="UniProtKB-ARBA"/>
</dbReference>
<proteinExistence type="predicted"/>
<dbReference type="FunFam" id="2.60.40.10:FF:001878">
    <property type="entry name" value="Immunoglobulin heavy variable 1-4"/>
    <property type="match status" value="1"/>
</dbReference>
<feature type="domain" description="Ig-like" evidence="4">
    <location>
        <begin position="1"/>
        <end position="97"/>
    </location>
</feature>
<evidence type="ECO:0000256" key="2">
    <source>
        <dbReference type="ARBA" id="ARBA00023130"/>
    </source>
</evidence>
<protein>
    <recommendedName>
        <fullName evidence="4">Ig-like domain-containing protein</fullName>
    </recommendedName>
</protein>
<dbReference type="PROSITE" id="PS50835">
    <property type="entry name" value="IG_LIKE"/>
    <property type="match status" value="1"/>
</dbReference>
<dbReference type="Gene3D" id="2.60.40.10">
    <property type="entry name" value="Immunoglobulins"/>
    <property type="match status" value="1"/>
</dbReference>
<dbReference type="InterPro" id="IPR007110">
    <property type="entry name" value="Ig-like_dom"/>
</dbReference>
<keyword evidence="1" id="KW-0391">Immunity</keyword>
<dbReference type="InterPro" id="IPR013783">
    <property type="entry name" value="Ig-like_fold"/>
</dbReference>
<dbReference type="SUPFAM" id="SSF48726">
    <property type="entry name" value="Immunoglobulin"/>
    <property type="match status" value="1"/>
</dbReference>
<sequence length="138" mass="15778">DVHLQESGPGLVKPSQTVFLTCTVTGISITTGNYRWSWIRQFPGNKLEWIGYIYYSGTITYNPSLTSRTTITRDTPKNQFFLEMNSLTAEDTATYYCARDTVWNFQCEPRCKPPCRAALYQQGACPIHLAQEIYFRVG</sequence>
<dbReference type="PANTHER" id="PTHR23266">
    <property type="entry name" value="IMMUNOGLOBULIN HEAVY CHAIN"/>
    <property type="match status" value="1"/>
</dbReference>
<keyword evidence="6" id="KW-1185">Reference proteome</keyword>